<proteinExistence type="predicted"/>
<sequence>MAWKGIKHTDVGNELDKTEFHSEELHELDNGTELPETANDGDFFYKTNEHKLYIYVSE</sequence>
<dbReference type="EMBL" id="BART01033245">
    <property type="protein sequence ID" value="GAH18022.1"/>
    <property type="molecule type" value="Genomic_DNA"/>
</dbReference>
<organism evidence="2">
    <name type="scientific">marine sediment metagenome</name>
    <dbReference type="NCBI Taxonomy" id="412755"/>
    <lineage>
        <taxon>unclassified sequences</taxon>
        <taxon>metagenomes</taxon>
        <taxon>ecological metagenomes</taxon>
    </lineage>
</organism>
<dbReference type="AlphaFoldDB" id="X1DCV1"/>
<evidence type="ECO:0000256" key="1">
    <source>
        <dbReference type="SAM" id="MobiDB-lite"/>
    </source>
</evidence>
<accession>X1DCV1</accession>
<evidence type="ECO:0000313" key="2">
    <source>
        <dbReference type="EMBL" id="GAH18022.1"/>
    </source>
</evidence>
<name>X1DCV1_9ZZZZ</name>
<gene>
    <name evidence="2" type="ORF">S01H4_57199</name>
</gene>
<reference evidence="2" key="1">
    <citation type="journal article" date="2014" name="Front. Microbiol.">
        <title>High frequency of phylogenetically diverse reductive dehalogenase-homologous genes in deep subseafloor sedimentary metagenomes.</title>
        <authorList>
            <person name="Kawai M."/>
            <person name="Futagami T."/>
            <person name="Toyoda A."/>
            <person name="Takaki Y."/>
            <person name="Nishi S."/>
            <person name="Hori S."/>
            <person name="Arai W."/>
            <person name="Tsubouchi T."/>
            <person name="Morono Y."/>
            <person name="Uchiyama I."/>
            <person name="Ito T."/>
            <person name="Fujiyama A."/>
            <person name="Inagaki F."/>
            <person name="Takami H."/>
        </authorList>
    </citation>
    <scope>NUCLEOTIDE SEQUENCE</scope>
    <source>
        <strain evidence="2">Expedition CK06-06</strain>
    </source>
</reference>
<protein>
    <submittedName>
        <fullName evidence="2">Uncharacterized protein</fullName>
    </submittedName>
</protein>
<feature type="region of interest" description="Disordered" evidence="1">
    <location>
        <begin position="21"/>
        <end position="40"/>
    </location>
</feature>
<comment type="caution">
    <text evidence="2">The sequence shown here is derived from an EMBL/GenBank/DDBJ whole genome shotgun (WGS) entry which is preliminary data.</text>
</comment>